<protein>
    <submittedName>
        <fullName evidence="6">SIS domain-containing protein</fullName>
    </submittedName>
</protein>
<dbReference type="InterPro" id="IPR001347">
    <property type="entry name" value="SIS_dom"/>
</dbReference>
<proteinExistence type="predicted"/>
<dbReference type="PROSITE" id="PS51464">
    <property type="entry name" value="SIS"/>
    <property type="match status" value="1"/>
</dbReference>
<dbReference type="Pfam" id="PF01380">
    <property type="entry name" value="SIS"/>
    <property type="match status" value="1"/>
</dbReference>
<dbReference type="OrthoDB" id="370421at2"/>
<name>A0A7K3TGX8_9BIFI</name>
<evidence type="ECO:0000256" key="2">
    <source>
        <dbReference type="ARBA" id="ARBA00023125"/>
    </source>
</evidence>
<dbReference type="Gene3D" id="3.40.50.10490">
    <property type="entry name" value="Glucose-6-phosphate isomerase like protein, domain 1"/>
    <property type="match status" value="1"/>
</dbReference>
<evidence type="ECO:0000313" key="6">
    <source>
        <dbReference type="EMBL" id="NEG77934.1"/>
    </source>
</evidence>
<dbReference type="Proteomes" id="UP000469763">
    <property type="component" value="Unassembled WGS sequence"/>
</dbReference>
<keyword evidence="7" id="KW-1185">Reference proteome</keyword>
<keyword evidence="1" id="KW-0805">Transcription regulation</keyword>
<dbReference type="GO" id="GO:1901135">
    <property type="term" value="P:carbohydrate derivative metabolic process"/>
    <property type="evidence" value="ECO:0007669"/>
    <property type="project" value="InterPro"/>
</dbReference>
<evidence type="ECO:0000256" key="3">
    <source>
        <dbReference type="ARBA" id="ARBA00023163"/>
    </source>
</evidence>
<dbReference type="SUPFAM" id="SSF53697">
    <property type="entry name" value="SIS domain"/>
    <property type="match status" value="1"/>
</dbReference>
<dbReference type="CDD" id="cd05013">
    <property type="entry name" value="SIS_RpiR"/>
    <property type="match status" value="1"/>
</dbReference>
<dbReference type="InterPro" id="IPR009057">
    <property type="entry name" value="Homeodomain-like_sf"/>
</dbReference>
<dbReference type="GO" id="GO:0003700">
    <property type="term" value="F:DNA-binding transcription factor activity"/>
    <property type="evidence" value="ECO:0007669"/>
    <property type="project" value="InterPro"/>
</dbReference>
<dbReference type="Gene3D" id="1.10.10.10">
    <property type="entry name" value="Winged helix-like DNA-binding domain superfamily/Winged helix DNA-binding domain"/>
    <property type="match status" value="1"/>
</dbReference>
<dbReference type="InterPro" id="IPR035472">
    <property type="entry name" value="RpiR-like_SIS"/>
</dbReference>
<dbReference type="SUPFAM" id="SSF46689">
    <property type="entry name" value="Homeodomain-like"/>
    <property type="match status" value="1"/>
</dbReference>
<dbReference type="EMBL" id="WHZY01000003">
    <property type="protein sequence ID" value="NEG77934.1"/>
    <property type="molecule type" value="Genomic_DNA"/>
</dbReference>
<dbReference type="PANTHER" id="PTHR30514:SF1">
    <property type="entry name" value="HTH-TYPE TRANSCRIPTIONAL REGULATOR HEXR-RELATED"/>
    <property type="match status" value="1"/>
</dbReference>
<dbReference type="GO" id="GO:0097367">
    <property type="term" value="F:carbohydrate derivative binding"/>
    <property type="evidence" value="ECO:0007669"/>
    <property type="project" value="InterPro"/>
</dbReference>
<dbReference type="InterPro" id="IPR046348">
    <property type="entry name" value="SIS_dom_sf"/>
</dbReference>
<evidence type="ECO:0000313" key="7">
    <source>
        <dbReference type="Proteomes" id="UP000469763"/>
    </source>
</evidence>
<dbReference type="RefSeq" id="WP_152351193.1">
    <property type="nucleotide sequence ID" value="NZ_WBSN01000028.1"/>
</dbReference>
<dbReference type="AlphaFoldDB" id="A0A7K3TGX8"/>
<evidence type="ECO:0000259" key="4">
    <source>
        <dbReference type="PROSITE" id="PS51071"/>
    </source>
</evidence>
<organism evidence="6 7">
    <name type="scientific">Bifidobacterium avesanii</name>
    <dbReference type="NCBI Taxonomy" id="1798157"/>
    <lineage>
        <taxon>Bacteria</taxon>
        <taxon>Bacillati</taxon>
        <taxon>Actinomycetota</taxon>
        <taxon>Actinomycetes</taxon>
        <taxon>Bifidobacteriales</taxon>
        <taxon>Bifidobacteriaceae</taxon>
        <taxon>Bifidobacterium</taxon>
    </lineage>
</organism>
<dbReference type="InterPro" id="IPR036388">
    <property type="entry name" value="WH-like_DNA-bd_sf"/>
</dbReference>
<dbReference type="InterPro" id="IPR000281">
    <property type="entry name" value="HTH_RpiR"/>
</dbReference>
<dbReference type="GO" id="GO:0003677">
    <property type="term" value="F:DNA binding"/>
    <property type="evidence" value="ECO:0007669"/>
    <property type="project" value="UniProtKB-KW"/>
</dbReference>
<evidence type="ECO:0000256" key="1">
    <source>
        <dbReference type="ARBA" id="ARBA00023015"/>
    </source>
</evidence>
<sequence>MGSTSHIIERINRIFPSLHPAEKQVAAFVRDRIDLVASLTVGQLAERCEVSQPTVIRLTRKLGFNGYREFRYAIAHPQQDADVPDDAAFNPLEGFNLHPWDNPDDVPHKTVAAATTILREMLSTLDGKAFRRAITQIARARVIDIYAVEDSLAPATDLNTKLSYLGLQSRLHLDPYLQQISAAHLTPADLAIAISYSGSSSDTVKALRLAKNQGAATLGITNSAGTPIANWSDVTLLAGRDSHTIYGNAIFSRISHAALVDMLYMGVILTDYTRYAAVLDASGRAIADRAYAA</sequence>
<accession>A0A7K3TGX8</accession>
<dbReference type="InterPro" id="IPR047640">
    <property type="entry name" value="RpiR-like"/>
</dbReference>
<dbReference type="PANTHER" id="PTHR30514">
    <property type="entry name" value="GLUCOKINASE"/>
    <property type="match status" value="1"/>
</dbReference>
<comment type="caution">
    <text evidence="6">The sequence shown here is derived from an EMBL/GenBank/DDBJ whole genome shotgun (WGS) entry which is preliminary data.</text>
</comment>
<dbReference type="PROSITE" id="PS51071">
    <property type="entry name" value="HTH_RPIR"/>
    <property type="match status" value="1"/>
</dbReference>
<evidence type="ECO:0000259" key="5">
    <source>
        <dbReference type="PROSITE" id="PS51464"/>
    </source>
</evidence>
<keyword evidence="3" id="KW-0804">Transcription</keyword>
<dbReference type="Pfam" id="PF01418">
    <property type="entry name" value="HTH_6"/>
    <property type="match status" value="1"/>
</dbReference>
<gene>
    <name evidence="6" type="ORF">GFD22_02870</name>
</gene>
<reference evidence="6 7" key="1">
    <citation type="submission" date="2019-10" db="EMBL/GenBank/DDBJ databases">
        <title>Bifidobacterium from non-human primates.</title>
        <authorList>
            <person name="Modesto M."/>
        </authorList>
    </citation>
    <scope>NUCLEOTIDE SEQUENCE [LARGE SCALE GENOMIC DNA]</scope>
    <source>
        <strain evidence="6 7">TREC</strain>
    </source>
</reference>
<keyword evidence="2" id="KW-0238">DNA-binding</keyword>
<feature type="domain" description="SIS" evidence="5">
    <location>
        <begin position="133"/>
        <end position="273"/>
    </location>
</feature>
<feature type="domain" description="HTH rpiR-type" evidence="4">
    <location>
        <begin position="5"/>
        <end position="81"/>
    </location>
</feature>